<sequence length="119" mass="13866">MVDFPEPLCPTVAVNLPNSMVREKPSKMDTPDLARLSYVAEAMIPIEIAESNFRRTTFEEQSNLKTCQSELDLNKEERELARIREESMKLIKAQKYDKHVKLRSFKEGDLVLRKIKLQK</sequence>
<keyword evidence="2" id="KW-1185">Reference proteome</keyword>
<evidence type="ECO:0000313" key="2">
    <source>
        <dbReference type="Proteomes" id="UP001327560"/>
    </source>
</evidence>
<dbReference type="Proteomes" id="UP001327560">
    <property type="component" value="Chromosome 5"/>
</dbReference>
<proteinExistence type="predicted"/>
<gene>
    <name evidence="1" type="ORF">Cni_G16605</name>
</gene>
<accession>A0AAQ3KL87</accession>
<reference evidence="1 2" key="1">
    <citation type="submission" date="2023-10" db="EMBL/GenBank/DDBJ databases">
        <title>Chromosome-scale genome assembly provides insights into flower coloration mechanisms of Canna indica.</title>
        <authorList>
            <person name="Li C."/>
        </authorList>
    </citation>
    <scope>NUCLEOTIDE SEQUENCE [LARGE SCALE GENOMIC DNA]</scope>
    <source>
        <tissue evidence="1">Flower</tissue>
    </source>
</reference>
<dbReference type="EMBL" id="CP136894">
    <property type="protein sequence ID" value="WOL07856.1"/>
    <property type="molecule type" value="Genomic_DNA"/>
</dbReference>
<name>A0AAQ3KL87_9LILI</name>
<dbReference type="AlphaFoldDB" id="A0AAQ3KL87"/>
<evidence type="ECO:0000313" key="1">
    <source>
        <dbReference type="EMBL" id="WOL07856.1"/>
    </source>
</evidence>
<protein>
    <submittedName>
        <fullName evidence="1">Pol polyprotein</fullName>
    </submittedName>
</protein>
<organism evidence="1 2">
    <name type="scientific">Canna indica</name>
    <name type="common">Indian-shot</name>
    <dbReference type="NCBI Taxonomy" id="4628"/>
    <lineage>
        <taxon>Eukaryota</taxon>
        <taxon>Viridiplantae</taxon>
        <taxon>Streptophyta</taxon>
        <taxon>Embryophyta</taxon>
        <taxon>Tracheophyta</taxon>
        <taxon>Spermatophyta</taxon>
        <taxon>Magnoliopsida</taxon>
        <taxon>Liliopsida</taxon>
        <taxon>Zingiberales</taxon>
        <taxon>Cannaceae</taxon>
        <taxon>Canna</taxon>
    </lineage>
</organism>